<organism evidence="2">
    <name type="scientific">bioreactor metagenome</name>
    <dbReference type="NCBI Taxonomy" id="1076179"/>
    <lineage>
        <taxon>unclassified sequences</taxon>
        <taxon>metagenomes</taxon>
        <taxon>ecological metagenomes</taxon>
    </lineage>
</organism>
<proteinExistence type="predicted"/>
<dbReference type="AlphaFoldDB" id="A0A644VUL5"/>
<feature type="compositionally biased region" description="Acidic residues" evidence="1">
    <location>
        <begin position="81"/>
        <end position="90"/>
    </location>
</feature>
<dbReference type="EMBL" id="VSSQ01000455">
    <property type="protein sequence ID" value="MPL95125.1"/>
    <property type="molecule type" value="Genomic_DNA"/>
</dbReference>
<feature type="region of interest" description="Disordered" evidence="1">
    <location>
        <begin position="72"/>
        <end position="135"/>
    </location>
</feature>
<reference evidence="2" key="1">
    <citation type="submission" date="2019-08" db="EMBL/GenBank/DDBJ databases">
        <authorList>
            <person name="Kucharzyk K."/>
            <person name="Murdoch R.W."/>
            <person name="Higgins S."/>
            <person name="Loffler F."/>
        </authorList>
    </citation>
    <scope>NUCLEOTIDE SEQUENCE</scope>
</reference>
<feature type="compositionally biased region" description="Basic and acidic residues" evidence="1">
    <location>
        <begin position="261"/>
        <end position="270"/>
    </location>
</feature>
<feature type="compositionally biased region" description="Basic and acidic residues" evidence="1">
    <location>
        <begin position="119"/>
        <end position="135"/>
    </location>
</feature>
<feature type="region of interest" description="Disordered" evidence="1">
    <location>
        <begin position="222"/>
        <end position="273"/>
    </location>
</feature>
<protein>
    <submittedName>
        <fullName evidence="2">Uncharacterized protein</fullName>
    </submittedName>
</protein>
<feature type="compositionally biased region" description="Low complexity" evidence="1">
    <location>
        <begin position="95"/>
        <end position="107"/>
    </location>
</feature>
<name>A0A644VUL5_9ZZZZ</name>
<feature type="compositionally biased region" description="Basic and acidic residues" evidence="1">
    <location>
        <begin position="237"/>
        <end position="250"/>
    </location>
</feature>
<comment type="caution">
    <text evidence="2">The sequence shown here is derived from an EMBL/GenBank/DDBJ whole genome shotgun (WGS) entry which is preliminary data.</text>
</comment>
<gene>
    <name evidence="2" type="ORF">SDC9_41291</name>
</gene>
<sequence>MGAEEAVFPLLFLEEGVHDVEVLHPLACPLQLGGVGSEFLQGGDEPCRVPCQFHGRGVGQVFPLAAHRELDEGRQKGGDNGQDDGNDGEDCLGLPAAPGIAAPPSAAEGTVEQAPPDHIGQEDNGPHHHRHEHGEPDVIVPHVGHLVGHDSLELFPVQLFQKPPGDGHAGVLGVPPGGEGVHGLVLDEVHLRHGHPSCDGKLLHHVPELGGLVVGDLLRAARSQDHGSAEPPGDEEVQPRHSHGDDHSREPVAAPVGSEGGPEKGEKDGHDPEEEDAHVLVVVDQLVEACHDLSPLPEGNVDGVPLGSVVHRPERPGAIAKFPRNKVVGENGNGDVVLLHRIVIVLAGEGDLVLRGGELFLEGEEILVGLQVGVVFRHGQKGLERPGELVLQRGGFFHRGGGEGSTPQGGDPFEYLPFMSSVGLHRLHQVGDEVVPPLELHVDLAPAVIGVGLPADKGVVDVHGIKYCRRKKSKQDIKNVLQGNPSFTGQ</sequence>
<evidence type="ECO:0000256" key="1">
    <source>
        <dbReference type="SAM" id="MobiDB-lite"/>
    </source>
</evidence>
<accession>A0A644VUL5</accession>
<evidence type="ECO:0000313" key="2">
    <source>
        <dbReference type="EMBL" id="MPL95125.1"/>
    </source>
</evidence>